<protein>
    <submittedName>
        <fullName evidence="1">Uncharacterized protein</fullName>
    </submittedName>
</protein>
<name>A0AAD5MHZ8_PARTN</name>
<proteinExistence type="predicted"/>
<dbReference type="Proteomes" id="UP001196413">
    <property type="component" value="Unassembled WGS sequence"/>
</dbReference>
<keyword evidence="2" id="KW-1185">Reference proteome</keyword>
<comment type="caution">
    <text evidence="1">The sequence shown here is derived from an EMBL/GenBank/DDBJ whole genome shotgun (WGS) entry which is preliminary data.</text>
</comment>
<reference evidence="1" key="1">
    <citation type="submission" date="2021-06" db="EMBL/GenBank/DDBJ databases">
        <title>Parelaphostrongylus tenuis whole genome reference sequence.</title>
        <authorList>
            <person name="Garwood T.J."/>
            <person name="Larsen P.A."/>
            <person name="Fountain-Jones N.M."/>
            <person name="Garbe J.R."/>
            <person name="Macchietto M.G."/>
            <person name="Kania S.A."/>
            <person name="Gerhold R.W."/>
            <person name="Richards J.E."/>
            <person name="Wolf T.M."/>
        </authorList>
    </citation>
    <scope>NUCLEOTIDE SEQUENCE</scope>
    <source>
        <strain evidence="1">MNPRO001-30</strain>
        <tissue evidence="1">Meninges</tissue>
    </source>
</reference>
<dbReference type="EMBL" id="JAHQIW010003510">
    <property type="protein sequence ID" value="KAJ1358905.1"/>
    <property type="molecule type" value="Genomic_DNA"/>
</dbReference>
<gene>
    <name evidence="1" type="ORF">KIN20_017472</name>
</gene>
<accession>A0AAD5MHZ8</accession>
<evidence type="ECO:0000313" key="1">
    <source>
        <dbReference type="EMBL" id="KAJ1358905.1"/>
    </source>
</evidence>
<evidence type="ECO:0000313" key="2">
    <source>
        <dbReference type="Proteomes" id="UP001196413"/>
    </source>
</evidence>
<dbReference type="AlphaFoldDB" id="A0AAD5MHZ8"/>
<sequence>MAFTSRSQQILLRYIFLTTFPNQLVGNPAKDPPPKPIPWKQHHKDLKKPLQGYVRRPRNILCTISNIR</sequence>
<organism evidence="1 2">
    <name type="scientific">Parelaphostrongylus tenuis</name>
    <name type="common">Meningeal worm</name>
    <dbReference type="NCBI Taxonomy" id="148309"/>
    <lineage>
        <taxon>Eukaryota</taxon>
        <taxon>Metazoa</taxon>
        <taxon>Ecdysozoa</taxon>
        <taxon>Nematoda</taxon>
        <taxon>Chromadorea</taxon>
        <taxon>Rhabditida</taxon>
        <taxon>Rhabditina</taxon>
        <taxon>Rhabditomorpha</taxon>
        <taxon>Strongyloidea</taxon>
        <taxon>Metastrongylidae</taxon>
        <taxon>Parelaphostrongylus</taxon>
    </lineage>
</organism>